<dbReference type="Pfam" id="PF00144">
    <property type="entry name" value="Beta-lactamase"/>
    <property type="match status" value="1"/>
</dbReference>
<accession>A0AAU7MV42</accession>
<proteinExistence type="predicted"/>
<keyword evidence="2" id="KW-0378">Hydrolase</keyword>
<dbReference type="KEGG" id="fld:ABNE31_11670"/>
<dbReference type="Gene3D" id="3.40.710.10">
    <property type="entry name" value="DD-peptidase/beta-lactamase superfamily"/>
    <property type="match status" value="1"/>
</dbReference>
<name>A0AAU7MV42_9FLAO</name>
<organism evidence="2">
    <name type="scientific">Flagellimonas sp. MMG031</name>
    <dbReference type="NCBI Taxonomy" id="3158549"/>
    <lineage>
        <taxon>Bacteria</taxon>
        <taxon>Pseudomonadati</taxon>
        <taxon>Bacteroidota</taxon>
        <taxon>Flavobacteriia</taxon>
        <taxon>Flavobacteriales</taxon>
        <taxon>Flavobacteriaceae</taxon>
        <taxon>Flagellimonas</taxon>
    </lineage>
</organism>
<dbReference type="PROSITE" id="PS51257">
    <property type="entry name" value="PROKAR_LIPOPROTEIN"/>
    <property type="match status" value="1"/>
</dbReference>
<dbReference type="Gene3D" id="1.25.40.10">
    <property type="entry name" value="Tetratricopeptide repeat domain"/>
    <property type="match status" value="1"/>
</dbReference>
<gene>
    <name evidence="2" type="ORF">ABNE31_11670</name>
</gene>
<evidence type="ECO:0000259" key="1">
    <source>
        <dbReference type="Pfam" id="PF00144"/>
    </source>
</evidence>
<dbReference type="GO" id="GO:0016787">
    <property type="term" value="F:hydrolase activity"/>
    <property type="evidence" value="ECO:0007669"/>
    <property type="project" value="UniProtKB-KW"/>
</dbReference>
<protein>
    <submittedName>
        <fullName evidence="2">Serine hydrolase</fullName>
    </submittedName>
</protein>
<dbReference type="SUPFAM" id="SSF48452">
    <property type="entry name" value="TPR-like"/>
    <property type="match status" value="1"/>
</dbReference>
<dbReference type="RefSeq" id="WP_349351260.1">
    <property type="nucleotide sequence ID" value="NZ_CP157804.1"/>
</dbReference>
<sequence>MKTFKFPTVLFLFLFTISCTNPDKKTDSAELKNEIDRYLTKTMEVHNIPGLALAVVEGDNIIYEGYFGKATLDSKVAVDKNTLFRVFSLTKLITATGVFQLIQDEKLRLEDKISKYLNDLPLQWQEIKIGNLLSHSSGLPDIVKYNSTLTDQELMDKLSKDKMEFVAGNQFRYNQTNYWLLAQIIEKITGLSFDEFILQNQFKNSKKGVLFSSNSQEVIPNRATRYLYNDEAKVFEKDTNNNGTRGHSGNGLNITLREFTEWNRQLDKNALLDEATKSKMWTPFNFTNNKESFLYGWGNYPVNSLSSYGFSGGNLAAFRKFVDQQTTIILLSNGYEIPAYDIIVNDIARIIIPELKGSTLEEDVMRLVLNSEFDKAALAFENLKEKNQDSDFDNLKWNINSLGNAYLYSGNNPEKAFEVFKFNAEANPDWWVALASLAEIHEVKNENISAIKNYQKAILLNKDNEWNYNEQMKNKIEVLRSN</sequence>
<feature type="domain" description="Beta-lactamase-related" evidence="1">
    <location>
        <begin position="35"/>
        <end position="336"/>
    </location>
</feature>
<dbReference type="InterPro" id="IPR050491">
    <property type="entry name" value="AmpC-like"/>
</dbReference>
<dbReference type="EMBL" id="CP157804">
    <property type="protein sequence ID" value="XBQ22258.1"/>
    <property type="molecule type" value="Genomic_DNA"/>
</dbReference>
<evidence type="ECO:0000313" key="2">
    <source>
        <dbReference type="EMBL" id="XBQ22258.1"/>
    </source>
</evidence>
<dbReference type="AlphaFoldDB" id="A0AAU7MV42"/>
<dbReference type="InterPro" id="IPR001466">
    <property type="entry name" value="Beta-lactam-related"/>
</dbReference>
<dbReference type="PANTHER" id="PTHR46825">
    <property type="entry name" value="D-ALANYL-D-ALANINE-CARBOXYPEPTIDASE/ENDOPEPTIDASE AMPH"/>
    <property type="match status" value="1"/>
</dbReference>
<dbReference type="SUPFAM" id="SSF56601">
    <property type="entry name" value="beta-lactamase/transpeptidase-like"/>
    <property type="match status" value="1"/>
</dbReference>
<reference evidence="2" key="1">
    <citation type="submission" date="2024-05" db="EMBL/GenBank/DDBJ databases">
        <title>Draft Genome Sequences of Flagellimonas sp. MMG031 and Marinobacter sp. MMG032 Isolated from the dinoflagellate Symbiodinium pilosum.</title>
        <authorList>
            <person name="Shikuma N.J."/>
            <person name="Farrell M.V."/>
        </authorList>
    </citation>
    <scope>NUCLEOTIDE SEQUENCE</scope>
    <source>
        <strain evidence="2">MMG031</strain>
    </source>
</reference>
<dbReference type="PANTHER" id="PTHR46825:SF9">
    <property type="entry name" value="BETA-LACTAMASE-RELATED DOMAIN-CONTAINING PROTEIN"/>
    <property type="match status" value="1"/>
</dbReference>
<dbReference type="InterPro" id="IPR012338">
    <property type="entry name" value="Beta-lactam/transpept-like"/>
</dbReference>
<dbReference type="InterPro" id="IPR011990">
    <property type="entry name" value="TPR-like_helical_dom_sf"/>
</dbReference>